<keyword evidence="12" id="KW-1185">Reference proteome</keyword>
<comment type="subcellular location">
    <subcellularLocation>
        <location evidence="1">Periplasm</location>
    </subcellularLocation>
</comment>
<organism evidence="11 12">
    <name type="scientific">Neolewinella aurantiaca</name>
    <dbReference type="NCBI Taxonomy" id="2602767"/>
    <lineage>
        <taxon>Bacteria</taxon>
        <taxon>Pseudomonadati</taxon>
        <taxon>Bacteroidota</taxon>
        <taxon>Saprospiria</taxon>
        <taxon>Saprospirales</taxon>
        <taxon>Lewinellaceae</taxon>
        <taxon>Neolewinella</taxon>
    </lineage>
</organism>
<evidence type="ECO:0000259" key="10">
    <source>
        <dbReference type="PROSITE" id="PS51007"/>
    </source>
</evidence>
<dbReference type="PROSITE" id="PS51007">
    <property type="entry name" value="CYTC"/>
    <property type="match status" value="1"/>
</dbReference>
<evidence type="ECO:0000256" key="4">
    <source>
        <dbReference type="ARBA" id="ARBA00022729"/>
    </source>
</evidence>
<keyword evidence="4" id="KW-0732">Signal</keyword>
<dbReference type="GO" id="GO:0009055">
    <property type="term" value="F:electron transfer activity"/>
    <property type="evidence" value="ECO:0007669"/>
    <property type="project" value="InterPro"/>
</dbReference>
<dbReference type="AlphaFoldDB" id="A0A5C7FDT1"/>
<dbReference type="Pfam" id="PF00034">
    <property type="entry name" value="Cytochrom_C"/>
    <property type="match status" value="1"/>
</dbReference>
<protein>
    <submittedName>
        <fullName evidence="11">C-type cytochrome</fullName>
    </submittedName>
</protein>
<dbReference type="InterPro" id="IPR026259">
    <property type="entry name" value="MauG/Cytc_peroxidase"/>
</dbReference>
<feature type="binding site" description="covalent" evidence="8">
    <location>
        <position position="220"/>
    </location>
    <ligand>
        <name>heme c</name>
        <dbReference type="ChEBI" id="CHEBI:61717"/>
        <label>2</label>
    </ligand>
</feature>
<dbReference type="InterPro" id="IPR009056">
    <property type="entry name" value="Cyt_c-like_dom"/>
</dbReference>
<feature type="binding site" description="axial binding residue" evidence="9">
    <location>
        <position position="221"/>
    </location>
    <ligand>
        <name>heme c</name>
        <dbReference type="ChEBI" id="CHEBI:61717"/>
        <label>2</label>
    </ligand>
    <ligandPart>
        <name>Fe</name>
        <dbReference type="ChEBI" id="CHEBI:18248"/>
    </ligandPart>
</feature>
<dbReference type="GO" id="GO:0042597">
    <property type="term" value="C:periplasmic space"/>
    <property type="evidence" value="ECO:0007669"/>
    <property type="project" value="UniProtKB-SubCell"/>
</dbReference>
<comment type="caution">
    <text evidence="11">The sequence shown here is derived from an EMBL/GenBank/DDBJ whole genome shotgun (WGS) entry which is preliminary data.</text>
</comment>
<keyword evidence="2 8" id="KW-0349">Heme</keyword>
<dbReference type="Pfam" id="PF03150">
    <property type="entry name" value="CCP_MauG"/>
    <property type="match status" value="1"/>
</dbReference>
<feature type="binding site" description="covalent" evidence="8">
    <location>
        <position position="75"/>
    </location>
    <ligand>
        <name>heme c</name>
        <dbReference type="ChEBI" id="CHEBI:61717"/>
        <label>1</label>
    </ligand>
</feature>
<evidence type="ECO:0000256" key="9">
    <source>
        <dbReference type="PIRSR" id="PIRSR000294-2"/>
    </source>
</evidence>
<dbReference type="InterPro" id="IPR051395">
    <property type="entry name" value="Cytochrome_c_Peroxidase/MauG"/>
</dbReference>
<comment type="cofactor">
    <cofactor evidence="8">
        <name>heme</name>
        <dbReference type="ChEBI" id="CHEBI:30413"/>
    </cofactor>
    <text evidence="8">Binds 2 heme groups.</text>
</comment>
<reference evidence="11 12" key="1">
    <citation type="submission" date="2019-08" db="EMBL/GenBank/DDBJ databases">
        <title>Lewinella sp. strain SSH13 Genome sequencing and assembly.</title>
        <authorList>
            <person name="Kim I."/>
        </authorList>
    </citation>
    <scope>NUCLEOTIDE SEQUENCE [LARGE SCALE GENOMIC DNA]</scope>
    <source>
        <strain evidence="11 12">SSH13</strain>
    </source>
</reference>
<feature type="binding site" description="covalent" evidence="8">
    <location>
        <position position="217"/>
    </location>
    <ligand>
        <name>heme c</name>
        <dbReference type="ChEBI" id="CHEBI:61717"/>
        <label>2</label>
    </ligand>
</feature>
<accession>A0A5C7FDT1</accession>
<evidence type="ECO:0000256" key="7">
    <source>
        <dbReference type="ARBA" id="ARBA00023004"/>
    </source>
</evidence>
<dbReference type="GO" id="GO:0046872">
    <property type="term" value="F:metal ion binding"/>
    <property type="evidence" value="ECO:0007669"/>
    <property type="project" value="UniProtKB-KW"/>
</dbReference>
<dbReference type="GO" id="GO:0020037">
    <property type="term" value="F:heme binding"/>
    <property type="evidence" value="ECO:0007669"/>
    <property type="project" value="InterPro"/>
</dbReference>
<evidence type="ECO:0000256" key="8">
    <source>
        <dbReference type="PIRSR" id="PIRSR000294-1"/>
    </source>
</evidence>
<dbReference type="PROSITE" id="PS51257">
    <property type="entry name" value="PROKAR_LIPOPROTEIN"/>
    <property type="match status" value="1"/>
</dbReference>
<evidence type="ECO:0000256" key="6">
    <source>
        <dbReference type="ARBA" id="ARBA00023002"/>
    </source>
</evidence>
<proteinExistence type="predicted"/>
<dbReference type="GO" id="GO:0004130">
    <property type="term" value="F:cytochrome-c peroxidase activity"/>
    <property type="evidence" value="ECO:0007669"/>
    <property type="project" value="TreeGrafter"/>
</dbReference>
<dbReference type="PIRSF" id="PIRSF000294">
    <property type="entry name" value="Cytochrome-c_peroxidase"/>
    <property type="match status" value="1"/>
</dbReference>
<evidence type="ECO:0000313" key="12">
    <source>
        <dbReference type="Proteomes" id="UP000321907"/>
    </source>
</evidence>
<gene>
    <name evidence="11" type="ORF">FUA23_17815</name>
</gene>
<dbReference type="Proteomes" id="UP000321907">
    <property type="component" value="Unassembled WGS sequence"/>
</dbReference>
<evidence type="ECO:0000256" key="5">
    <source>
        <dbReference type="ARBA" id="ARBA00022764"/>
    </source>
</evidence>
<evidence type="ECO:0000256" key="2">
    <source>
        <dbReference type="ARBA" id="ARBA00022617"/>
    </source>
</evidence>
<dbReference type="InterPro" id="IPR036909">
    <property type="entry name" value="Cyt_c-like_dom_sf"/>
</dbReference>
<dbReference type="SUPFAM" id="SSF46626">
    <property type="entry name" value="Cytochrome c"/>
    <property type="match status" value="2"/>
</dbReference>
<name>A0A5C7FDT1_9BACT</name>
<dbReference type="Gene3D" id="1.10.760.10">
    <property type="entry name" value="Cytochrome c-like domain"/>
    <property type="match status" value="2"/>
</dbReference>
<feature type="binding site" description="axial binding residue" evidence="9">
    <location>
        <position position="76"/>
    </location>
    <ligand>
        <name>heme c</name>
        <dbReference type="ChEBI" id="CHEBI:61717"/>
        <label>1</label>
    </ligand>
    <ligandPart>
        <name>Fe</name>
        <dbReference type="ChEBI" id="CHEBI:18248"/>
    </ligandPart>
</feature>
<dbReference type="InterPro" id="IPR004852">
    <property type="entry name" value="Di-haem_cyt_c_peroxidsae"/>
</dbReference>
<sequence length="335" mass="36878">MRPLVFALCFMLFAGCQPGETQSDTSFTFVQPEHFPPATYDFERNPVTEAGFKLGKRLFEDVRLSSDNSVSCSTCHQQAVAFSDPQHRLSLGVEERVGTRNAPGLFNLAFTSEFMLDGGITHLDFVPINAITSEVEMDETLENVVAKLRANAGYREAFQDAFGEDTITSGLMLQALSQYQNMLVSDRSKYDDVVTGRNDAAFSAAELRGEAFFKNNCASCHAGVLFTDQSYRNNGLAGDGAQDAGRSLISEVGTDIGKFRVPSLRNVSRTAPYMHDGRFETLDEVLLHYRDGVVSSSTLDPGLEGGIAMTSDEMADVIAFLETLTDWEFVQDPRF</sequence>
<dbReference type="OrthoDB" id="9805202at2"/>
<keyword evidence="7 9" id="KW-0408">Iron</keyword>
<dbReference type="PANTHER" id="PTHR30600">
    <property type="entry name" value="CYTOCHROME C PEROXIDASE-RELATED"/>
    <property type="match status" value="1"/>
</dbReference>
<feature type="binding site" description="covalent" evidence="8">
    <location>
        <position position="72"/>
    </location>
    <ligand>
        <name>heme c</name>
        <dbReference type="ChEBI" id="CHEBI:61717"/>
        <label>1</label>
    </ligand>
</feature>
<feature type="domain" description="Cytochrome c" evidence="10">
    <location>
        <begin position="204"/>
        <end position="325"/>
    </location>
</feature>
<evidence type="ECO:0000256" key="3">
    <source>
        <dbReference type="ARBA" id="ARBA00022723"/>
    </source>
</evidence>
<keyword evidence="3 9" id="KW-0479">Metal-binding</keyword>
<dbReference type="PANTHER" id="PTHR30600:SF10">
    <property type="entry name" value="BLL6722 PROTEIN"/>
    <property type="match status" value="1"/>
</dbReference>
<evidence type="ECO:0000256" key="1">
    <source>
        <dbReference type="ARBA" id="ARBA00004418"/>
    </source>
</evidence>
<dbReference type="RefSeq" id="WP_147932123.1">
    <property type="nucleotide sequence ID" value="NZ_VOXD01000033.1"/>
</dbReference>
<evidence type="ECO:0000313" key="11">
    <source>
        <dbReference type="EMBL" id="TXF87668.1"/>
    </source>
</evidence>
<keyword evidence="5" id="KW-0574">Periplasm</keyword>
<dbReference type="EMBL" id="VOXD01000033">
    <property type="protein sequence ID" value="TXF87668.1"/>
    <property type="molecule type" value="Genomic_DNA"/>
</dbReference>
<keyword evidence="6" id="KW-0560">Oxidoreductase</keyword>
<comment type="PTM">
    <text evidence="8">Binds 2 heme groups per subunit.</text>
</comment>